<dbReference type="RefSeq" id="WP_345919947.1">
    <property type="nucleotide sequence ID" value="NZ_JBDIVE010000005.1"/>
</dbReference>
<dbReference type="Pfam" id="PF02620">
    <property type="entry name" value="YceD"/>
    <property type="match status" value="1"/>
</dbReference>
<dbReference type="PANTHER" id="PTHR38099">
    <property type="entry name" value="LARGE RIBOSOMAL RNA SUBUNIT ACCUMULATION PROTEIN YCED"/>
    <property type="match status" value="1"/>
</dbReference>
<reference evidence="6 7" key="1">
    <citation type="journal article" date="2018" name="Int. J. Syst. Evol. Microbiol.">
        <title>Uliginosibacterium sediminicola sp. nov., isolated from freshwater sediment.</title>
        <authorList>
            <person name="Hwang W.M."/>
            <person name="Kim S.M."/>
            <person name="Kang K."/>
            <person name="Ahn T.Y."/>
        </authorList>
    </citation>
    <scope>NUCLEOTIDE SEQUENCE [LARGE SCALE GENOMIC DNA]</scope>
    <source>
        <strain evidence="6 7">M1-21</strain>
    </source>
</reference>
<evidence type="ECO:0000256" key="2">
    <source>
        <dbReference type="ARBA" id="ARBA00010740"/>
    </source>
</evidence>
<protein>
    <recommendedName>
        <fullName evidence="3">Large ribosomal RNA subunit accumulation protein YceD</fullName>
    </recommendedName>
    <alternativeName>
        <fullName evidence="5">23S rRNA accumulation protein YceD</fullName>
    </alternativeName>
</protein>
<evidence type="ECO:0000313" key="7">
    <source>
        <dbReference type="Proteomes" id="UP001410394"/>
    </source>
</evidence>
<comment type="similarity">
    <text evidence="2">Belongs to the DUF177 domain family.</text>
</comment>
<dbReference type="InterPro" id="IPR003772">
    <property type="entry name" value="YceD"/>
</dbReference>
<proteinExistence type="inferred from homology"/>
<sequence length="130" mass="14523">MPLYYRLEGRMQGGKAFIVLQLSGEVVLTCQRCLGDVACQLDSQSRLLLVPEGEDLPDDELTVYDEDYREEDDFDPIHASRNLDVLELVEDELLLSLPLSPMHEECSVPTGEWLEGPASPFAALGKLQKS</sequence>
<dbReference type="InterPro" id="IPR039255">
    <property type="entry name" value="YceD_bac"/>
</dbReference>
<name>A0ABU9YZP9_9RHOO</name>
<evidence type="ECO:0000313" key="6">
    <source>
        <dbReference type="EMBL" id="MEN3069178.1"/>
    </source>
</evidence>
<organism evidence="6 7">
    <name type="scientific">Uliginosibacterium sediminicola</name>
    <dbReference type="NCBI Taxonomy" id="2024550"/>
    <lineage>
        <taxon>Bacteria</taxon>
        <taxon>Pseudomonadati</taxon>
        <taxon>Pseudomonadota</taxon>
        <taxon>Betaproteobacteria</taxon>
        <taxon>Rhodocyclales</taxon>
        <taxon>Zoogloeaceae</taxon>
        <taxon>Uliginosibacterium</taxon>
    </lineage>
</organism>
<evidence type="ECO:0000256" key="4">
    <source>
        <dbReference type="ARBA" id="ARBA00022517"/>
    </source>
</evidence>
<dbReference type="PANTHER" id="PTHR38099:SF1">
    <property type="entry name" value="LARGE RIBOSOMAL RNA SUBUNIT ACCUMULATION PROTEIN YCED"/>
    <property type="match status" value="1"/>
</dbReference>
<gene>
    <name evidence="6" type="ORF">ABDB84_11875</name>
</gene>
<accession>A0ABU9YZP9</accession>
<keyword evidence="7" id="KW-1185">Reference proteome</keyword>
<evidence type="ECO:0000256" key="1">
    <source>
        <dbReference type="ARBA" id="ARBA00002868"/>
    </source>
</evidence>
<comment type="function">
    <text evidence="1">Plays a role in synthesis, processing and/or stability of 23S rRNA.</text>
</comment>
<evidence type="ECO:0000256" key="3">
    <source>
        <dbReference type="ARBA" id="ARBA00015716"/>
    </source>
</evidence>
<dbReference type="Proteomes" id="UP001410394">
    <property type="component" value="Unassembled WGS sequence"/>
</dbReference>
<keyword evidence="4" id="KW-0690">Ribosome biogenesis</keyword>
<evidence type="ECO:0000256" key="5">
    <source>
        <dbReference type="ARBA" id="ARBA00031841"/>
    </source>
</evidence>
<comment type="caution">
    <text evidence="6">The sequence shown here is derived from an EMBL/GenBank/DDBJ whole genome shotgun (WGS) entry which is preliminary data.</text>
</comment>
<dbReference type="EMBL" id="JBDIVE010000005">
    <property type="protein sequence ID" value="MEN3069178.1"/>
    <property type="molecule type" value="Genomic_DNA"/>
</dbReference>